<evidence type="ECO:0000313" key="3">
    <source>
        <dbReference type="Proteomes" id="UP000199182"/>
    </source>
</evidence>
<name>A0A1G9U751_9FIRM</name>
<dbReference type="AlphaFoldDB" id="A0A1G9U751"/>
<dbReference type="InterPro" id="IPR053136">
    <property type="entry name" value="UTP_pyrophosphatase-like"/>
</dbReference>
<dbReference type="PANTHER" id="PTHR30399">
    <property type="entry name" value="UNCHARACTERIZED PROTEIN YGJP"/>
    <property type="match status" value="1"/>
</dbReference>
<dbReference type="Proteomes" id="UP000199182">
    <property type="component" value="Unassembled WGS sequence"/>
</dbReference>
<protein>
    <recommendedName>
        <fullName evidence="1">YgjP-like metallopeptidase domain-containing protein</fullName>
    </recommendedName>
</protein>
<dbReference type="InterPro" id="IPR002725">
    <property type="entry name" value="YgjP-like_metallopeptidase"/>
</dbReference>
<dbReference type="Gene3D" id="3.30.2010.10">
    <property type="entry name" value="Metalloproteases ('zincins'), catalytic domain"/>
    <property type="match status" value="1"/>
</dbReference>
<dbReference type="Pfam" id="PF01863">
    <property type="entry name" value="YgjP-like"/>
    <property type="match status" value="1"/>
</dbReference>
<evidence type="ECO:0000259" key="1">
    <source>
        <dbReference type="Pfam" id="PF01863"/>
    </source>
</evidence>
<evidence type="ECO:0000313" key="2">
    <source>
        <dbReference type="EMBL" id="SDM55708.1"/>
    </source>
</evidence>
<keyword evidence="3" id="KW-1185">Reference proteome</keyword>
<gene>
    <name evidence="2" type="ORF">SAMN05192585_10199</name>
</gene>
<dbReference type="EMBL" id="FNID01000001">
    <property type="protein sequence ID" value="SDM55708.1"/>
    <property type="molecule type" value="Genomic_DNA"/>
</dbReference>
<reference evidence="2 3" key="1">
    <citation type="submission" date="2016-10" db="EMBL/GenBank/DDBJ databases">
        <authorList>
            <person name="de Groot N.N."/>
        </authorList>
    </citation>
    <scope>NUCLEOTIDE SEQUENCE [LARGE SCALE GENOMIC DNA]</scope>
    <source>
        <strain evidence="2 3">CGMCC 1.5012</strain>
    </source>
</reference>
<dbReference type="OrthoDB" id="581382at2"/>
<proteinExistence type="predicted"/>
<organism evidence="2 3">
    <name type="scientific">Acetanaerobacterium elongatum</name>
    <dbReference type="NCBI Taxonomy" id="258515"/>
    <lineage>
        <taxon>Bacteria</taxon>
        <taxon>Bacillati</taxon>
        <taxon>Bacillota</taxon>
        <taxon>Clostridia</taxon>
        <taxon>Eubacteriales</taxon>
        <taxon>Oscillospiraceae</taxon>
        <taxon>Acetanaerobacterium</taxon>
    </lineage>
</organism>
<feature type="domain" description="YgjP-like metallopeptidase" evidence="1">
    <location>
        <begin position="22"/>
        <end position="228"/>
    </location>
</feature>
<dbReference type="RefSeq" id="WP_092637390.1">
    <property type="nucleotide sequence ID" value="NZ_FNID01000001.1"/>
</dbReference>
<dbReference type="CDD" id="cd07344">
    <property type="entry name" value="M48_yhfN_like"/>
    <property type="match status" value="1"/>
</dbReference>
<accession>A0A1G9U751</accession>
<dbReference type="PANTHER" id="PTHR30399:SF1">
    <property type="entry name" value="UTP PYROPHOSPHATASE"/>
    <property type="match status" value="1"/>
</dbReference>
<sequence>MKRVVRVNQTEIEYELQRKRVKNMNLRVTREGGVSVSAAKRVPERVIDEFVASKADWIAKTQNRLASVERRRYFDGETLLLLGKAVPVRRLQGQRQTVVLRDGVLELALPHPEDDKKVKKLVDTYLANLCEQLFASACNDCYSVFARLGAEKPQLKIRSMKSRWGSCNTKTKVVTLNKRLVLVPPACIDYVVFHEFTHLIHPNHSAGFYQLLGRVMPDYEDRRRQLRSFENIDM</sequence>